<dbReference type="EMBL" id="CAJOBJ010358378">
    <property type="protein sequence ID" value="CAF5216276.1"/>
    <property type="molecule type" value="Genomic_DNA"/>
</dbReference>
<dbReference type="GO" id="GO:0005930">
    <property type="term" value="C:axoneme"/>
    <property type="evidence" value="ECO:0007669"/>
    <property type="project" value="UniProtKB-SubCell"/>
</dbReference>
<feature type="non-terminal residue" evidence="10">
    <location>
        <position position="1"/>
    </location>
</feature>
<dbReference type="AlphaFoldDB" id="A0A8S3JCB7"/>
<keyword evidence="4" id="KW-0963">Cytoplasm</keyword>
<dbReference type="Proteomes" id="UP000681720">
    <property type="component" value="Unassembled WGS sequence"/>
</dbReference>
<evidence type="ECO:0000313" key="10">
    <source>
        <dbReference type="EMBL" id="CAF5216276.1"/>
    </source>
</evidence>
<evidence type="ECO:0000256" key="1">
    <source>
        <dbReference type="ARBA" id="ARBA00004430"/>
    </source>
</evidence>
<feature type="non-terminal residue" evidence="10">
    <location>
        <position position="138"/>
    </location>
</feature>
<evidence type="ECO:0000256" key="6">
    <source>
        <dbReference type="ARBA" id="ARBA00023069"/>
    </source>
</evidence>
<dbReference type="GO" id="GO:0036064">
    <property type="term" value="C:ciliary basal body"/>
    <property type="evidence" value="ECO:0007669"/>
    <property type="project" value="TreeGrafter"/>
</dbReference>
<keyword evidence="5" id="KW-0970">Cilium biogenesis/degradation</keyword>
<keyword evidence="7" id="KW-0206">Cytoskeleton</keyword>
<dbReference type="InterPro" id="IPR021897">
    <property type="entry name" value="FAP206"/>
</dbReference>
<organism evidence="10 11">
    <name type="scientific">Rotaria magnacalcarata</name>
    <dbReference type="NCBI Taxonomy" id="392030"/>
    <lineage>
        <taxon>Eukaryota</taxon>
        <taxon>Metazoa</taxon>
        <taxon>Spiralia</taxon>
        <taxon>Gnathifera</taxon>
        <taxon>Rotifera</taxon>
        <taxon>Eurotatoria</taxon>
        <taxon>Bdelloidea</taxon>
        <taxon>Philodinida</taxon>
        <taxon>Philodinidae</taxon>
        <taxon>Rotaria</taxon>
    </lineage>
</organism>
<dbReference type="Pfam" id="PF12018">
    <property type="entry name" value="FAP206"/>
    <property type="match status" value="1"/>
</dbReference>
<evidence type="ECO:0000256" key="4">
    <source>
        <dbReference type="ARBA" id="ARBA00022490"/>
    </source>
</evidence>
<comment type="similarity">
    <text evidence="2">Belongs to the CFAP206 family.</text>
</comment>
<name>A0A8S3JCB7_9BILA</name>
<sequence length="138" mass="16085">FCAYNLALNDFKLIHGDPRIGIVQINDRYYTFSEPRDAVLFCRKPSAFIESIANNAKLNPELIQLLDLHTQFTNVASYGDLAQVSSKPQMKADFGTQTETHFYEKNIVKNYEWNEWELRRKALKLANLRRRLTKSVQT</sequence>
<comment type="function">
    <text evidence="9">Essential for sperm motility and is involved in the regulation of the beating frequency of motile cilia on the epithelial cells of the respiratory tract. Required for the establishment of radial spokes in sperm flagella.</text>
</comment>
<keyword evidence="6" id="KW-0969">Cilium</keyword>
<keyword evidence="8" id="KW-0966">Cell projection</keyword>
<proteinExistence type="inferred from homology"/>
<comment type="subcellular location">
    <subcellularLocation>
        <location evidence="1">Cytoplasm</location>
        <location evidence="1">Cytoskeleton</location>
        <location evidence="1">Cilium axoneme</location>
    </subcellularLocation>
</comment>
<evidence type="ECO:0000256" key="5">
    <source>
        <dbReference type="ARBA" id="ARBA00022794"/>
    </source>
</evidence>
<accession>A0A8S3JCB7</accession>
<evidence type="ECO:0000256" key="7">
    <source>
        <dbReference type="ARBA" id="ARBA00023212"/>
    </source>
</evidence>
<protein>
    <recommendedName>
        <fullName evidence="3">Cilia- and flagella-associated protein 206</fullName>
    </recommendedName>
</protein>
<dbReference type="GO" id="GO:0030030">
    <property type="term" value="P:cell projection organization"/>
    <property type="evidence" value="ECO:0007669"/>
    <property type="project" value="UniProtKB-KW"/>
</dbReference>
<reference evidence="10" key="1">
    <citation type="submission" date="2021-02" db="EMBL/GenBank/DDBJ databases">
        <authorList>
            <person name="Nowell W R."/>
        </authorList>
    </citation>
    <scope>NUCLEOTIDE SEQUENCE</scope>
</reference>
<dbReference type="PANTHER" id="PTHR21442:SF0">
    <property type="entry name" value="CILIA- AND FLAGELLA-ASSOCIATED PROTEIN 206"/>
    <property type="match status" value="1"/>
</dbReference>
<evidence type="ECO:0000256" key="3">
    <source>
        <dbReference type="ARBA" id="ARBA00021602"/>
    </source>
</evidence>
<dbReference type="GO" id="GO:0003356">
    <property type="term" value="P:regulation of cilium beat frequency"/>
    <property type="evidence" value="ECO:0007669"/>
    <property type="project" value="TreeGrafter"/>
</dbReference>
<evidence type="ECO:0000256" key="9">
    <source>
        <dbReference type="ARBA" id="ARBA00045321"/>
    </source>
</evidence>
<evidence type="ECO:0000256" key="8">
    <source>
        <dbReference type="ARBA" id="ARBA00023273"/>
    </source>
</evidence>
<dbReference type="PANTHER" id="PTHR21442">
    <property type="entry name" value="CILIA- AND FLAGELLA-ASSOCIATED PROTEIN 206"/>
    <property type="match status" value="1"/>
</dbReference>
<comment type="caution">
    <text evidence="10">The sequence shown here is derived from an EMBL/GenBank/DDBJ whole genome shotgun (WGS) entry which is preliminary data.</text>
</comment>
<gene>
    <name evidence="10" type="ORF">GIL414_LOCUS81787</name>
</gene>
<evidence type="ECO:0000313" key="11">
    <source>
        <dbReference type="Proteomes" id="UP000681720"/>
    </source>
</evidence>
<evidence type="ECO:0000256" key="2">
    <source>
        <dbReference type="ARBA" id="ARBA00010500"/>
    </source>
</evidence>